<dbReference type="PANTHER" id="PTHR11783">
    <property type="entry name" value="SULFOTRANSFERASE SULT"/>
    <property type="match status" value="1"/>
</dbReference>
<dbReference type="OrthoDB" id="205623at2759"/>
<gene>
    <name evidence="5" type="primary">LOC108682225</name>
</gene>
<evidence type="ECO:0000256" key="2">
    <source>
        <dbReference type="ARBA" id="ARBA00022679"/>
    </source>
</evidence>
<sequence length="364" mass="42613">MSIVSNHNVVKMSPRVEDLAKLFKGKPGMIQLQPKGWALPLAFERYSKDIKEFPFYEDDTILMTMPKSGTTWIQEILWTMKNNAKLDHPMASVPLNRRSPFLEVDILVEQIQHRGTIAEMFSQQYPDFDQSYGMGLHVARKAPRPRVIKTHLSFSLISDSALSNTKVLIDKMRKSNHTKTLFLMFLQIVYVIRDPRDVCISYHHHCRIFKYEDFQGTFDQFVDAFIEGAVTYAPYWAHVKAAWERRNHPNLHILFYEKMKKNTKEEFMKLSKFLGLDISDAQMDKIIEYTSFSEMKKRDIHVISPRDAHVMLNLVRANEEGGFFRQGTSGSWKSTLNEDQKEKFNVWIEKNCFDKVIMENITNL</sequence>
<evidence type="ECO:0000259" key="3">
    <source>
        <dbReference type="Pfam" id="PF00685"/>
    </source>
</evidence>
<dbReference type="Pfam" id="PF00685">
    <property type="entry name" value="Sulfotransfer_1"/>
    <property type="match status" value="2"/>
</dbReference>
<dbReference type="KEGG" id="hazt:108682225"/>
<dbReference type="InterPro" id="IPR000863">
    <property type="entry name" value="Sulfotransferase_dom"/>
</dbReference>
<evidence type="ECO:0000313" key="5">
    <source>
        <dbReference type="RefSeq" id="XP_047740681.1"/>
    </source>
</evidence>
<dbReference type="Proteomes" id="UP000694843">
    <property type="component" value="Unplaced"/>
</dbReference>
<keyword evidence="2" id="KW-0808">Transferase</keyword>
<dbReference type="Gene3D" id="3.40.50.300">
    <property type="entry name" value="P-loop containing nucleotide triphosphate hydrolases"/>
    <property type="match status" value="1"/>
</dbReference>
<evidence type="ECO:0000313" key="4">
    <source>
        <dbReference type="Proteomes" id="UP000694843"/>
    </source>
</evidence>
<dbReference type="SUPFAM" id="SSF52540">
    <property type="entry name" value="P-loop containing nucleoside triphosphate hydrolases"/>
    <property type="match status" value="1"/>
</dbReference>
<dbReference type="InterPro" id="IPR027417">
    <property type="entry name" value="P-loop_NTPase"/>
</dbReference>
<proteinExistence type="inferred from homology"/>
<dbReference type="GeneID" id="108682225"/>
<protein>
    <submittedName>
        <fullName evidence="5">Sulfotransferase 1A1</fullName>
    </submittedName>
</protein>
<reference evidence="5" key="1">
    <citation type="submission" date="2025-08" db="UniProtKB">
        <authorList>
            <consortium name="RefSeq"/>
        </authorList>
    </citation>
    <scope>IDENTIFICATION</scope>
    <source>
        <tissue evidence="5">Whole organism</tissue>
    </source>
</reference>
<feature type="domain" description="Sulfotransferase" evidence="3">
    <location>
        <begin position="184"/>
        <end position="351"/>
    </location>
</feature>
<dbReference type="AlphaFoldDB" id="A0A979FU05"/>
<name>A0A979FU05_HYAAZ</name>
<comment type="similarity">
    <text evidence="1">Belongs to the sulfotransferase 1 family.</text>
</comment>
<dbReference type="RefSeq" id="XP_047740681.1">
    <property type="nucleotide sequence ID" value="XM_047884725.1"/>
</dbReference>
<feature type="domain" description="Sulfotransferase" evidence="3">
    <location>
        <begin position="58"/>
        <end position="168"/>
    </location>
</feature>
<keyword evidence="4" id="KW-1185">Reference proteome</keyword>
<dbReference type="GO" id="GO:0008146">
    <property type="term" value="F:sulfotransferase activity"/>
    <property type="evidence" value="ECO:0007669"/>
    <property type="project" value="InterPro"/>
</dbReference>
<evidence type="ECO:0000256" key="1">
    <source>
        <dbReference type="ARBA" id="ARBA00005771"/>
    </source>
</evidence>
<organism evidence="4 5">
    <name type="scientific">Hyalella azteca</name>
    <name type="common">Amphipod</name>
    <dbReference type="NCBI Taxonomy" id="294128"/>
    <lineage>
        <taxon>Eukaryota</taxon>
        <taxon>Metazoa</taxon>
        <taxon>Ecdysozoa</taxon>
        <taxon>Arthropoda</taxon>
        <taxon>Crustacea</taxon>
        <taxon>Multicrustacea</taxon>
        <taxon>Malacostraca</taxon>
        <taxon>Eumalacostraca</taxon>
        <taxon>Peracarida</taxon>
        <taxon>Amphipoda</taxon>
        <taxon>Senticaudata</taxon>
        <taxon>Talitrida</taxon>
        <taxon>Talitroidea</taxon>
        <taxon>Hyalellidae</taxon>
        <taxon>Hyalella</taxon>
    </lineage>
</organism>
<accession>A0A979FU05</accession>